<protein>
    <submittedName>
        <fullName evidence="2">Uncharacterized protein</fullName>
    </submittedName>
</protein>
<name>A0A0A9FB89_ARUDO</name>
<sequence length="44" mass="5348">MFLVLEDLADTMLLYSCITNKLIYLCFYYRAFFYSIYELVLQTC</sequence>
<dbReference type="EMBL" id="GBRH01187586">
    <property type="protein sequence ID" value="JAE10310.1"/>
    <property type="molecule type" value="Transcribed_RNA"/>
</dbReference>
<keyword evidence="1" id="KW-0472">Membrane</keyword>
<dbReference type="AlphaFoldDB" id="A0A0A9FB89"/>
<proteinExistence type="predicted"/>
<accession>A0A0A9FB89</accession>
<evidence type="ECO:0000313" key="2">
    <source>
        <dbReference type="EMBL" id="JAE10310.1"/>
    </source>
</evidence>
<reference evidence="2" key="1">
    <citation type="submission" date="2014-09" db="EMBL/GenBank/DDBJ databases">
        <authorList>
            <person name="Magalhaes I.L.F."/>
            <person name="Oliveira U."/>
            <person name="Santos F.R."/>
            <person name="Vidigal T.H.D.A."/>
            <person name="Brescovit A.D."/>
            <person name="Santos A.J."/>
        </authorList>
    </citation>
    <scope>NUCLEOTIDE SEQUENCE</scope>
    <source>
        <tissue evidence="2">Shoot tissue taken approximately 20 cm above the soil surface</tissue>
    </source>
</reference>
<keyword evidence="1" id="KW-0812">Transmembrane</keyword>
<reference evidence="2" key="2">
    <citation type="journal article" date="2015" name="Data Brief">
        <title>Shoot transcriptome of the giant reed, Arundo donax.</title>
        <authorList>
            <person name="Barrero R.A."/>
            <person name="Guerrero F.D."/>
            <person name="Moolhuijzen P."/>
            <person name="Goolsby J.A."/>
            <person name="Tidwell J."/>
            <person name="Bellgard S.E."/>
            <person name="Bellgard M.I."/>
        </authorList>
    </citation>
    <scope>NUCLEOTIDE SEQUENCE</scope>
    <source>
        <tissue evidence="2">Shoot tissue taken approximately 20 cm above the soil surface</tissue>
    </source>
</reference>
<organism evidence="2">
    <name type="scientific">Arundo donax</name>
    <name type="common">Giant reed</name>
    <name type="synonym">Donax arundinaceus</name>
    <dbReference type="NCBI Taxonomy" id="35708"/>
    <lineage>
        <taxon>Eukaryota</taxon>
        <taxon>Viridiplantae</taxon>
        <taxon>Streptophyta</taxon>
        <taxon>Embryophyta</taxon>
        <taxon>Tracheophyta</taxon>
        <taxon>Spermatophyta</taxon>
        <taxon>Magnoliopsida</taxon>
        <taxon>Liliopsida</taxon>
        <taxon>Poales</taxon>
        <taxon>Poaceae</taxon>
        <taxon>PACMAD clade</taxon>
        <taxon>Arundinoideae</taxon>
        <taxon>Arundineae</taxon>
        <taxon>Arundo</taxon>
    </lineage>
</organism>
<keyword evidence="1" id="KW-1133">Transmembrane helix</keyword>
<evidence type="ECO:0000256" key="1">
    <source>
        <dbReference type="SAM" id="Phobius"/>
    </source>
</evidence>
<feature type="transmembrane region" description="Helical" evidence="1">
    <location>
        <begin position="12"/>
        <end position="29"/>
    </location>
</feature>